<dbReference type="PANTHER" id="PTHR11328">
    <property type="entry name" value="MAJOR FACILITATOR SUPERFAMILY DOMAIN-CONTAINING PROTEIN"/>
    <property type="match status" value="1"/>
</dbReference>
<dbReference type="GeneID" id="92932427"/>
<dbReference type="Gene3D" id="1.20.1250.20">
    <property type="entry name" value="MFS general substrate transporter like domains"/>
    <property type="match status" value="2"/>
</dbReference>
<dbReference type="AlphaFoldDB" id="A0A059ZXG1"/>
<keyword evidence="2" id="KW-0472">Membrane</keyword>
<feature type="transmembrane region" description="Helical" evidence="2">
    <location>
        <begin position="361"/>
        <end position="384"/>
    </location>
</feature>
<dbReference type="Pfam" id="PF13347">
    <property type="entry name" value="MFS_2"/>
    <property type="match status" value="1"/>
</dbReference>
<name>A0A059ZXG1_ACICK</name>
<dbReference type="GO" id="GO:0015293">
    <property type="term" value="F:symporter activity"/>
    <property type="evidence" value="ECO:0007669"/>
    <property type="project" value="InterPro"/>
</dbReference>
<reference evidence="3 4" key="1">
    <citation type="journal article" date="2009" name="J. Bacteriol.">
        <title>Draft genome sequence of the extremely acidophilic bacterium Acidithiobacillus caldus ATCC 51756 reveals metabolic versatility in the genus Acidithiobacillus.</title>
        <authorList>
            <person name="Valdes J."/>
            <person name="Quatrini R."/>
            <person name="Hallberg K."/>
            <person name="Dopson M."/>
            <person name="Valenzuela P.D."/>
            <person name="Holmes D.S."/>
        </authorList>
    </citation>
    <scope>NUCLEOTIDE SEQUENCE [LARGE SCALE GENOMIC DNA]</scope>
    <source>
        <strain evidence="4">ATCC 51756 / DSM 8584 / KU</strain>
    </source>
</reference>
<feature type="transmembrane region" description="Helical" evidence="2">
    <location>
        <begin position="396"/>
        <end position="416"/>
    </location>
</feature>
<keyword evidence="2" id="KW-1133">Transmembrane helix</keyword>
<dbReference type="InterPro" id="IPR039672">
    <property type="entry name" value="MFS_2"/>
</dbReference>
<feature type="transmembrane region" description="Helical" evidence="2">
    <location>
        <begin position="270"/>
        <end position="289"/>
    </location>
</feature>
<evidence type="ECO:0000313" key="3">
    <source>
        <dbReference type="EMBL" id="AIA56205.1"/>
    </source>
</evidence>
<comment type="similarity">
    <text evidence="1">Belongs to the sodium:galactoside symporter (TC 2.A.2) family.</text>
</comment>
<dbReference type="SUPFAM" id="SSF103473">
    <property type="entry name" value="MFS general substrate transporter"/>
    <property type="match status" value="1"/>
</dbReference>
<accession>A0A059ZXG1</accession>
<keyword evidence="3" id="KW-0813">Transport</keyword>
<gene>
    <name evidence="3" type="ORF">Acaty_c2358</name>
</gene>
<feature type="transmembrane region" description="Helical" evidence="2">
    <location>
        <begin position="296"/>
        <end position="316"/>
    </location>
</feature>
<dbReference type="GO" id="GO:0005886">
    <property type="term" value="C:plasma membrane"/>
    <property type="evidence" value="ECO:0007669"/>
    <property type="project" value="TreeGrafter"/>
</dbReference>
<dbReference type="EMBL" id="CP005986">
    <property type="protein sequence ID" value="AIA56205.1"/>
    <property type="molecule type" value="Genomic_DNA"/>
</dbReference>
<dbReference type="RefSeq" id="WP_004868873.1">
    <property type="nucleotide sequence ID" value="NZ_CP005986.1"/>
</dbReference>
<dbReference type="Proteomes" id="UP000005522">
    <property type="component" value="Chromosome"/>
</dbReference>
<feature type="transmembrane region" description="Helical" evidence="2">
    <location>
        <begin position="54"/>
        <end position="71"/>
    </location>
</feature>
<feature type="transmembrane region" description="Helical" evidence="2">
    <location>
        <begin position="239"/>
        <end position="258"/>
    </location>
</feature>
<feature type="transmembrane region" description="Helical" evidence="2">
    <location>
        <begin position="21"/>
        <end position="42"/>
    </location>
</feature>
<feature type="transmembrane region" description="Helical" evidence="2">
    <location>
        <begin position="117"/>
        <end position="140"/>
    </location>
</feature>
<dbReference type="KEGG" id="acz:Acaty_c2358"/>
<dbReference type="eggNOG" id="COG2211">
    <property type="taxonomic scope" value="Bacteria"/>
</dbReference>
<dbReference type="InterPro" id="IPR036259">
    <property type="entry name" value="MFS_trans_sf"/>
</dbReference>
<evidence type="ECO:0000256" key="2">
    <source>
        <dbReference type="SAM" id="Phobius"/>
    </source>
</evidence>
<dbReference type="GO" id="GO:0008643">
    <property type="term" value="P:carbohydrate transport"/>
    <property type="evidence" value="ECO:0007669"/>
    <property type="project" value="InterPro"/>
</dbReference>
<dbReference type="HOGENOM" id="CLU_027408_8_0_6"/>
<protein>
    <submittedName>
        <fullName evidence="3">Sugar transporter</fullName>
    </submittedName>
</protein>
<keyword evidence="3" id="KW-0762">Sugar transport</keyword>
<feature type="transmembrane region" description="Helical" evidence="2">
    <location>
        <begin position="92"/>
        <end position="111"/>
    </location>
</feature>
<keyword evidence="2" id="KW-0812">Transmembrane</keyword>
<proteinExistence type="inferred from homology"/>
<feature type="transmembrane region" description="Helical" evidence="2">
    <location>
        <begin position="189"/>
        <end position="209"/>
    </location>
</feature>
<feature type="transmembrane region" description="Helical" evidence="2">
    <location>
        <begin position="161"/>
        <end position="177"/>
    </location>
</feature>
<organism evidence="3 4">
    <name type="scientific">Acidithiobacillus caldus (strain ATCC 51756 / DSM 8584 / KU)</name>
    <dbReference type="NCBI Taxonomy" id="637389"/>
    <lineage>
        <taxon>Bacteria</taxon>
        <taxon>Pseudomonadati</taxon>
        <taxon>Pseudomonadota</taxon>
        <taxon>Acidithiobacillia</taxon>
        <taxon>Acidithiobacillales</taxon>
        <taxon>Acidithiobacillaceae</taxon>
        <taxon>Acidithiobacillus</taxon>
    </lineage>
</organism>
<sequence>MTARPRHTLGWLAGRPAARLLAAYAPLGLPLAFGALPVYLLIPHLYATRYGMSLALLGGLLLVLRLADAVLDPLIGHWSDLWAEVAGSRLRLILAGIPGMILGFFLLFQPWQQVGLVPSLALALAIFYVSYSLTSLNYQALGAELTQDYNGRTWFTTAREAGALVGVLLAAALPQFLERRFGAGPGLDIFVLVFALTLVTAFAPLWRPAMRRPVTGNRKPWWTFYEPLRRPPLRRLLEVYTLSQMGNAIAATLFFFFVDEILHSKVLAPLFLLVYFLSGALGMPVWLALSTRLGKARTWSSAMLLSILAFTSAVFLGPGDAWAYGAICVLTGLTLGADQALPPSILADHTDYDSDARAGNYFGLFNWVAKAATALGAGIILPLLQWSGFRPGEHLWLLSIAYAIVPALIKVAAILLMELRAVEAQSTVVLKKGVAS</sequence>
<evidence type="ECO:0000256" key="1">
    <source>
        <dbReference type="ARBA" id="ARBA00009617"/>
    </source>
</evidence>
<evidence type="ECO:0000313" key="4">
    <source>
        <dbReference type="Proteomes" id="UP000005522"/>
    </source>
</evidence>
<dbReference type="PANTHER" id="PTHR11328:SF24">
    <property type="entry name" value="MAJOR FACILITATOR SUPERFAMILY (MFS) PROFILE DOMAIN-CONTAINING PROTEIN"/>
    <property type="match status" value="1"/>
</dbReference>